<gene>
    <name evidence="1" type="ORF">AB3N04_01915</name>
</gene>
<dbReference type="EMBL" id="CP162551">
    <property type="protein sequence ID" value="XDI37093.1"/>
    <property type="molecule type" value="Genomic_DNA"/>
</dbReference>
<dbReference type="RefSeq" id="WP_368504470.1">
    <property type="nucleotide sequence ID" value="NZ_CP162551.1"/>
</dbReference>
<organism evidence="1">
    <name type="scientific">Alkalihalophilus sp. As8PL</name>
    <dbReference type="NCBI Taxonomy" id="3237103"/>
    <lineage>
        <taxon>Bacteria</taxon>
        <taxon>Bacillati</taxon>
        <taxon>Bacillota</taxon>
        <taxon>Bacilli</taxon>
        <taxon>Bacillales</taxon>
        <taxon>Bacillaceae</taxon>
        <taxon>Alkalihalophilus</taxon>
    </lineage>
</organism>
<protein>
    <submittedName>
        <fullName evidence="1">Uncharacterized protein</fullName>
    </submittedName>
</protein>
<evidence type="ECO:0000313" key="1">
    <source>
        <dbReference type="EMBL" id="XDI37093.1"/>
    </source>
</evidence>
<proteinExistence type="predicted"/>
<reference evidence="1" key="1">
    <citation type="submission" date="2024-07" db="EMBL/GenBank/DDBJ databases">
        <title>Identification and characteristics of an arsenic-resistant bacterial isolate, which belongs to a novel species.</title>
        <authorList>
            <person name="Juszczyk A."/>
            <person name="Kowalczyk A."/>
            <person name="Was K."/>
            <person name="Kosowicz W."/>
            <person name="Budzyn A."/>
            <person name="Latowski D."/>
        </authorList>
    </citation>
    <scope>NUCLEOTIDE SEQUENCE</scope>
    <source>
        <strain evidence="1">As8PL</strain>
    </source>
</reference>
<sequence>MMHHTSKTASLFQAQKETISFVGRSGHDWHQLFPISIRQTKFPAYFEKDHSSKEQP</sequence>
<dbReference type="AlphaFoldDB" id="A0AB39BTL3"/>
<name>A0AB39BTL3_9BACI</name>
<accession>A0AB39BTL3</accession>